<sequence>MTSTQPTKRMIVPDVARGLSLLGIALANITSAWIVTSDRTASYFGGILRDHLMVPNMWDQVTVIIAALFFHMRGLPMFSTLLGFGVGLIAMSLWRRRFPVGAAKRVIVKRYAFLMLFGALHCLFLFYGDIMLFYGAAGMIIAAMLTLSDKVILRIAYILLGISLFFGLIMGIVGFFIPQLAGNVTMTPEDIGMYSGIDSYGSLLLFQLFMLVVQFFNIIPSLFLLFPVMLIGFVWARRGVLSDVRAHQRELNIWVFIGIGVILLIGLPWGLAEIDFLPAQWSAGFMMLNSFFGVLTGPAFLALLALMLQGVQEKIWNGVSTPWYLWAFAALGKRSMSGYVAQSVLFLMIVYPFTLNIGPEYGAFGQSVIAFLVWLFTLVLACMLETMNVPGPLEWVHRRLAYGKTRRAELPKRYEQQQPPAGPTA</sequence>
<dbReference type="Proteomes" id="UP000033566">
    <property type="component" value="Chromosome"/>
</dbReference>
<dbReference type="STRING" id="161896.UL81_01055"/>
<proteinExistence type="predicted"/>
<dbReference type="EMBL" id="CP011311">
    <property type="protein sequence ID" value="AKE38197.1"/>
    <property type="molecule type" value="Genomic_DNA"/>
</dbReference>
<dbReference type="PANTHER" id="PTHR30590:SF2">
    <property type="entry name" value="INNER MEMBRANE PROTEIN"/>
    <property type="match status" value="1"/>
</dbReference>
<name>A0A0F6QUE6_9CORY</name>
<gene>
    <name evidence="1" type="ORF">UL81_01055</name>
</gene>
<protein>
    <submittedName>
        <fullName evidence="1">Putative membrane protein</fullName>
    </submittedName>
</protein>
<accession>A0A0F6QUE6</accession>
<reference evidence="1 2" key="1">
    <citation type="journal article" date="2015" name="Genome Announc.">
        <title>Complete Genome Sequence of Corynebacterium camporealensis DSM 44610, Isolated from the Milk of a Manchega Sheep with Subclinical Mastitis.</title>
        <authorList>
            <person name="Ruckert C."/>
            <person name="Albersmeier A."/>
            <person name="Winkler A."/>
            <person name="Tauch A."/>
        </authorList>
    </citation>
    <scope>NUCLEOTIDE SEQUENCE [LARGE SCALE GENOMIC DNA]</scope>
    <source>
        <strain evidence="1 2">DSM 44610</strain>
    </source>
</reference>
<dbReference type="PANTHER" id="PTHR30590">
    <property type="entry name" value="INNER MEMBRANE PROTEIN"/>
    <property type="match status" value="1"/>
</dbReference>
<evidence type="ECO:0000313" key="1">
    <source>
        <dbReference type="EMBL" id="AKE38197.1"/>
    </source>
</evidence>
<organism evidence="1 2">
    <name type="scientific">Corynebacterium camporealensis</name>
    <dbReference type="NCBI Taxonomy" id="161896"/>
    <lineage>
        <taxon>Bacteria</taxon>
        <taxon>Bacillati</taxon>
        <taxon>Actinomycetota</taxon>
        <taxon>Actinomycetes</taxon>
        <taxon>Mycobacteriales</taxon>
        <taxon>Corynebacteriaceae</taxon>
        <taxon>Corynebacterium</taxon>
    </lineage>
</organism>
<dbReference type="PATRIC" id="fig|161896.4.peg.206"/>
<dbReference type="AlphaFoldDB" id="A0A0F6QUE6"/>
<dbReference type="KEGG" id="ccj:UL81_01055"/>
<dbReference type="InterPro" id="IPR052529">
    <property type="entry name" value="Bact_Transport_Assoc"/>
</dbReference>
<evidence type="ECO:0000313" key="2">
    <source>
        <dbReference type="Proteomes" id="UP000033566"/>
    </source>
</evidence>
<dbReference type="RefSeq" id="WP_035107279.1">
    <property type="nucleotide sequence ID" value="NZ_CP011311.1"/>
</dbReference>
<dbReference type="HOGENOM" id="CLU_039610_1_0_11"/>
<dbReference type="InterPro" id="IPR007349">
    <property type="entry name" value="DUF418"/>
</dbReference>
<keyword evidence="2" id="KW-1185">Reference proteome</keyword>
<dbReference type="Pfam" id="PF04235">
    <property type="entry name" value="DUF418"/>
    <property type="match status" value="1"/>
</dbReference>
<dbReference type="OrthoDB" id="2388539at2"/>